<sequence length="196" mass="21594">MYTAKILPGWAAAMIADTIKAHAACTFLYLLGTAADVLRQFLSPAAVFKGQPVCVHADPLRAFPAKVPRRQSLFMDAGPHEDIAVHPAFSQYFRQEAAMTEAVDIVAGTCGKAEFFKEVALPIQCLARETFSAWQIAVRLHQPAPRQAPSAFLHTAFDLLKHRWLCLLHPLIKECRCAGKHKIGILPHAIERGAEC</sequence>
<accession>A0A645FIL7</accession>
<proteinExistence type="predicted"/>
<gene>
    <name evidence="1" type="ORF">SDC9_161533</name>
</gene>
<organism evidence="1">
    <name type="scientific">bioreactor metagenome</name>
    <dbReference type="NCBI Taxonomy" id="1076179"/>
    <lineage>
        <taxon>unclassified sequences</taxon>
        <taxon>metagenomes</taxon>
        <taxon>ecological metagenomes</taxon>
    </lineage>
</organism>
<protein>
    <submittedName>
        <fullName evidence="1">Uncharacterized protein</fullName>
    </submittedName>
</protein>
<dbReference type="AlphaFoldDB" id="A0A645FIL7"/>
<evidence type="ECO:0000313" key="1">
    <source>
        <dbReference type="EMBL" id="MPN14207.1"/>
    </source>
</evidence>
<name>A0A645FIL7_9ZZZZ</name>
<reference evidence="1" key="1">
    <citation type="submission" date="2019-08" db="EMBL/GenBank/DDBJ databases">
        <authorList>
            <person name="Kucharzyk K."/>
            <person name="Murdoch R.W."/>
            <person name="Higgins S."/>
            <person name="Loffler F."/>
        </authorList>
    </citation>
    <scope>NUCLEOTIDE SEQUENCE</scope>
</reference>
<dbReference type="EMBL" id="VSSQ01060807">
    <property type="protein sequence ID" value="MPN14207.1"/>
    <property type="molecule type" value="Genomic_DNA"/>
</dbReference>
<comment type="caution">
    <text evidence="1">The sequence shown here is derived from an EMBL/GenBank/DDBJ whole genome shotgun (WGS) entry which is preliminary data.</text>
</comment>